<dbReference type="AlphaFoldDB" id="A0AAN7UT38"/>
<reference evidence="1 2" key="1">
    <citation type="submission" date="2023-10" db="EMBL/GenBank/DDBJ databases">
        <title>Draft genome sequence of Xylaria bambusicola isolate GMP-LS, the root and basal stem rot pathogen of sugarcane in Indonesia.</title>
        <authorList>
            <person name="Selvaraj P."/>
            <person name="Muralishankar V."/>
            <person name="Muruganantham S."/>
            <person name="Sp S."/>
            <person name="Haryani S."/>
            <person name="Lau K.J.X."/>
            <person name="Naqvi N.I."/>
        </authorList>
    </citation>
    <scope>NUCLEOTIDE SEQUENCE [LARGE SCALE GENOMIC DNA]</scope>
    <source>
        <strain evidence="1">GMP-LS</strain>
    </source>
</reference>
<organism evidence="1 2">
    <name type="scientific">Xylaria bambusicola</name>
    <dbReference type="NCBI Taxonomy" id="326684"/>
    <lineage>
        <taxon>Eukaryota</taxon>
        <taxon>Fungi</taxon>
        <taxon>Dikarya</taxon>
        <taxon>Ascomycota</taxon>
        <taxon>Pezizomycotina</taxon>
        <taxon>Sordariomycetes</taxon>
        <taxon>Xylariomycetidae</taxon>
        <taxon>Xylariales</taxon>
        <taxon>Xylariaceae</taxon>
        <taxon>Xylaria</taxon>
    </lineage>
</organism>
<protein>
    <submittedName>
        <fullName evidence="1">Uncharacterized protein</fullName>
    </submittedName>
</protein>
<dbReference type="EMBL" id="JAWHQM010000048">
    <property type="protein sequence ID" value="KAK5635083.1"/>
    <property type="molecule type" value="Genomic_DNA"/>
</dbReference>
<gene>
    <name evidence="1" type="ORF">RRF57_010795</name>
</gene>
<evidence type="ECO:0000313" key="1">
    <source>
        <dbReference type="EMBL" id="KAK5635083.1"/>
    </source>
</evidence>
<proteinExistence type="predicted"/>
<keyword evidence="2" id="KW-1185">Reference proteome</keyword>
<name>A0AAN7UT38_9PEZI</name>
<evidence type="ECO:0000313" key="2">
    <source>
        <dbReference type="Proteomes" id="UP001305414"/>
    </source>
</evidence>
<comment type="caution">
    <text evidence="1">The sequence shown here is derived from an EMBL/GenBank/DDBJ whole genome shotgun (WGS) entry which is preliminary data.</text>
</comment>
<accession>A0AAN7UT38</accession>
<sequence>MLRDPLSLWVLLDLGSFIGPRGLPRLDTSHRLDAPPGIINFLKLNNLGFGELEETHCPWRDHMLREIFIPLPPERRFPHQPQRKDLESVLLCPGSLRHLLLTPHLRPTFPGWRLQERFASHSLQQPMSPPPGLQPIERSVALLL</sequence>
<dbReference type="Proteomes" id="UP001305414">
    <property type="component" value="Unassembled WGS sequence"/>
</dbReference>